<reference evidence="1" key="1">
    <citation type="submission" date="2010-02" db="EMBL/GenBank/DDBJ databases">
        <title>Sequencing and annotation of the Blastocystis hominis genome.</title>
        <authorList>
            <person name="Wincker P."/>
        </authorList>
    </citation>
    <scope>NUCLEOTIDE SEQUENCE</scope>
    <source>
        <strain evidence="1">Singapore isolate B</strain>
    </source>
</reference>
<dbReference type="RefSeq" id="XP_012894247.1">
    <property type="nucleotide sequence ID" value="XM_013038793.1"/>
</dbReference>
<organism evidence="1">
    <name type="scientific">Blastocystis hominis</name>
    <dbReference type="NCBI Taxonomy" id="12968"/>
    <lineage>
        <taxon>Eukaryota</taxon>
        <taxon>Sar</taxon>
        <taxon>Stramenopiles</taxon>
        <taxon>Bigyra</taxon>
        <taxon>Opalozoa</taxon>
        <taxon>Opalinata</taxon>
        <taxon>Blastocystidae</taxon>
        <taxon>Blastocystis</taxon>
    </lineage>
</organism>
<dbReference type="GeneID" id="24917874"/>
<keyword evidence="2" id="KW-1185">Reference proteome</keyword>
<name>D8LWL0_BLAHO</name>
<dbReference type="InParanoid" id="D8LWL0"/>
<dbReference type="Proteomes" id="UP000008312">
    <property type="component" value="Unassembled WGS sequence"/>
</dbReference>
<accession>D8LWL0</accession>
<evidence type="ECO:0000313" key="2">
    <source>
        <dbReference type="Proteomes" id="UP000008312"/>
    </source>
</evidence>
<dbReference type="AlphaFoldDB" id="D8LWL0"/>
<gene>
    <name evidence="1" type="ORF">GSBLH_T00000567001</name>
</gene>
<sequence length="41" mass="4831">MKSLAPTYSFAIDSVIELCIVYLEKYFEVHQTLFTPMKIIF</sequence>
<dbReference type="EMBL" id="FN668638">
    <property type="protein sequence ID" value="CBK20199.2"/>
    <property type="molecule type" value="Genomic_DNA"/>
</dbReference>
<proteinExistence type="predicted"/>
<protein>
    <submittedName>
        <fullName evidence="1">Uncharacterized protein</fullName>
    </submittedName>
</protein>
<evidence type="ECO:0000313" key="1">
    <source>
        <dbReference type="EMBL" id="CBK20199.2"/>
    </source>
</evidence>